<dbReference type="InterPro" id="IPR016040">
    <property type="entry name" value="NAD(P)-bd_dom"/>
</dbReference>
<dbReference type="PANTHER" id="PTHR43000">
    <property type="entry name" value="DTDP-D-GLUCOSE 4,6-DEHYDRATASE-RELATED"/>
    <property type="match status" value="1"/>
</dbReference>
<feature type="domain" description="NAD(P)-binding" evidence="8">
    <location>
        <begin position="3"/>
        <end position="334"/>
    </location>
</feature>
<comment type="catalytic activity">
    <reaction evidence="1 7">
        <text>dTDP-alpha-D-glucose = dTDP-4-dehydro-6-deoxy-alpha-D-glucose + H2O</text>
        <dbReference type="Rhea" id="RHEA:17221"/>
        <dbReference type="ChEBI" id="CHEBI:15377"/>
        <dbReference type="ChEBI" id="CHEBI:57477"/>
        <dbReference type="ChEBI" id="CHEBI:57649"/>
        <dbReference type="EC" id="4.2.1.46"/>
    </reaction>
</comment>
<name>A0A1L7N9D0_PSEPU</name>
<dbReference type="Gene3D" id="3.90.25.10">
    <property type="entry name" value="UDP-galactose 4-epimerase, domain 1"/>
    <property type="match status" value="1"/>
</dbReference>
<dbReference type="InterPro" id="IPR036291">
    <property type="entry name" value="NAD(P)-bd_dom_sf"/>
</dbReference>
<dbReference type="EMBL" id="AP015029">
    <property type="protein sequence ID" value="BAW22067.1"/>
    <property type="molecule type" value="Genomic_DNA"/>
</dbReference>
<protein>
    <recommendedName>
        <fullName evidence="4 7">dTDP-glucose 4,6-dehydratase</fullName>
        <ecNumber evidence="4 7">4.2.1.46</ecNumber>
    </recommendedName>
</protein>
<evidence type="ECO:0000313" key="9">
    <source>
        <dbReference type="EMBL" id="BAW22067.1"/>
    </source>
</evidence>
<evidence type="ECO:0000256" key="4">
    <source>
        <dbReference type="ARBA" id="ARBA00011990"/>
    </source>
</evidence>
<evidence type="ECO:0000256" key="1">
    <source>
        <dbReference type="ARBA" id="ARBA00001539"/>
    </source>
</evidence>
<keyword evidence="5" id="KW-0520">NAD</keyword>
<reference evidence="9 10" key="1">
    <citation type="submission" date="2015-11" db="EMBL/GenBank/DDBJ databases">
        <title>Complete genome sequencing of a biphenyl-degrading bacterium, Pseudomonas putida KF715 (=NBRC110667).</title>
        <authorList>
            <person name="Suenaga H."/>
            <person name="Fujihara N."/>
            <person name="Watanabe T."/>
            <person name="Hirose J."/>
            <person name="Kimura N."/>
            <person name="Yamazoe A."/>
            <person name="Hosoyama A."/>
            <person name="Shimodaira J."/>
            <person name="Furukawa K."/>
        </authorList>
    </citation>
    <scope>NUCLEOTIDE SEQUENCE [LARGE SCALE GENOMIC DNA]</scope>
    <source>
        <strain evidence="9 10">KF715</strain>
    </source>
</reference>
<dbReference type="InterPro" id="IPR005888">
    <property type="entry name" value="dTDP_Gluc_deHydtase"/>
</dbReference>
<dbReference type="RefSeq" id="WP_016485376.1">
    <property type="nucleotide sequence ID" value="NZ_AP015029.1"/>
</dbReference>
<evidence type="ECO:0000313" key="10">
    <source>
        <dbReference type="Proteomes" id="UP000218731"/>
    </source>
</evidence>
<evidence type="ECO:0000259" key="8">
    <source>
        <dbReference type="Pfam" id="PF16363"/>
    </source>
</evidence>
<dbReference type="CDD" id="cd05246">
    <property type="entry name" value="dTDP_GD_SDR_e"/>
    <property type="match status" value="1"/>
</dbReference>
<dbReference type="Pfam" id="PF16363">
    <property type="entry name" value="GDP_Man_Dehyd"/>
    <property type="match status" value="1"/>
</dbReference>
<accession>A0A1L7N9D0</accession>
<dbReference type="SUPFAM" id="SSF51735">
    <property type="entry name" value="NAD(P)-binding Rossmann-fold domains"/>
    <property type="match status" value="1"/>
</dbReference>
<dbReference type="EC" id="4.2.1.46" evidence="4 7"/>
<comment type="similarity">
    <text evidence="3 7">Belongs to the NAD(P)-dependent epimerase/dehydratase family. dTDP-glucose dehydratase subfamily.</text>
</comment>
<dbReference type="Gene3D" id="3.40.50.720">
    <property type="entry name" value="NAD(P)-binding Rossmann-like Domain"/>
    <property type="match status" value="1"/>
</dbReference>
<evidence type="ECO:0000256" key="5">
    <source>
        <dbReference type="ARBA" id="ARBA00023027"/>
    </source>
</evidence>
<evidence type="ECO:0000256" key="6">
    <source>
        <dbReference type="ARBA" id="ARBA00023239"/>
    </source>
</evidence>
<comment type="cofactor">
    <cofactor evidence="2 7">
        <name>NAD(+)</name>
        <dbReference type="ChEBI" id="CHEBI:57540"/>
    </cofactor>
</comment>
<organism evidence="9 10">
    <name type="scientific">Pseudomonas putida</name>
    <name type="common">Arthrobacter siderocapsulatus</name>
    <dbReference type="NCBI Taxonomy" id="303"/>
    <lineage>
        <taxon>Bacteria</taxon>
        <taxon>Pseudomonadati</taxon>
        <taxon>Pseudomonadota</taxon>
        <taxon>Gammaproteobacteria</taxon>
        <taxon>Pseudomonadales</taxon>
        <taxon>Pseudomonadaceae</taxon>
        <taxon>Pseudomonas</taxon>
    </lineage>
</organism>
<keyword evidence="6 7" id="KW-0456">Lyase</keyword>
<dbReference type="NCBIfam" id="TIGR01181">
    <property type="entry name" value="dTDP_gluc_dehyt"/>
    <property type="match status" value="1"/>
</dbReference>
<gene>
    <name evidence="9" type="ORF">KF715C_ch14940</name>
</gene>
<sequence length="366" mass="40644">MILVTGGAGFIGSNFVLQWCANNEEPVLNLDALTYAGNLANLQSLEGNPQHRFVQGNICDAALLAKLFADHRPRAVVHFAAESHVDRSITGPEAFVETNVMGTFRLLEAARAHWNSLEGAEKEAFRFLHVSTDEVYGTLGPNDPAFTETTPYAPNSPYSASKAASDHLVRSYFHTYGMPVLTTNCSNNYGPFHFPEKLIPLMIVNALAGKPLPVYGDGQQIRDWLYVEDHCSGIRRVLEAGAFGETYNIGGWNEKANIDIVRTLCGLLDEMAPAASRQVINQKTGEPVEQYAELIAYVTDRPGHDRRYAIDARKIERELGWKPAETFETGIRKTVAWYLANQEWVKGVMDGSYRDWVAQQYGANKA</sequence>
<dbReference type="AlphaFoldDB" id="A0A1L7N9D0"/>
<dbReference type="GO" id="GO:0009225">
    <property type="term" value="P:nucleotide-sugar metabolic process"/>
    <property type="evidence" value="ECO:0007669"/>
    <property type="project" value="InterPro"/>
</dbReference>
<dbReference type="GO" id="GO:0008460">
    <property type="term" value="F:dTDP-glucose 4,6-dehydratase activity"/>
    <property type="evidence" value="ECO:0007669"/>
    <property type="project" value="UniProtKB-EC"/>
</dbReference>
<proteinExistence type="inferred from homology"/>
<evidence type="ECO:0000256" key="3">
    <source>
        <dbReference type="ARBA" id="ARBA00008178"/>
    </source>
</evidence>
<evidence type="ECO:0000256" key="2">
    <source>
        <dbReference type="ARBA" id="ARBA00001911"/>
    </source>
</evidence>
<dbReference type="Proteomes" id="UP000218731">
    <property type="component" value="Chromosome 1"/>
</dbReference>
<evidence type="ECO:0000256" key="7">
    <source>
        <dbReference type="RuleBase" id="RU004473"/>
    </source>
</evidence>